<name>A0A482WDW9_ASBVE</name>
<evidence type="ECO:0000256" key="1">
    <source>
        <dbReference type="ARBA" id="ARBA00010633"/>
    </source>
</evidence>
<accession>A0A482WDW9</accession>
<dbReference type="PANTHER" id="PTHR13610:SF9">
    <property type="entry name" value="FI06469P"/>
    <property type="match status" value="1"/>
</dbReference>
<dbReference type="Proteomes" id="UP000292052">
    <property type="component" value="Unassembled WGS sequence"/>
</dbReference>
<sequence>MGSTVSIIVRIRNLTNQDITATTVYDVDSFDFGATLRPDRVFAGAAIPSGSCLERTIELNSIASNCPFAVKMSFRNGATDAFKVNAKCAYDGTDPNFRHLVKSHHVFCKKSAGSRILEIVVQHTEAQMRNQRAEQLNREGDALLAAGRYHEASIKLLEAAQKANQDDTKAAIRRTRLQLDGAKGSDVDKRAEGLNDEGMQLLKENKYQRAIGKFDEGLKIAKNVYTVSLIEYNLRTVRDAKANQDAKKLNQEGLLLKKNNQNETALQKFDEALRIAIDPTLVNSIKINKADVLNIEGRTALESAWSAETSLPDRTEEAIHQFAKAKFLFEQAESLRHNPECRNDLDIVNIKVEGNKFFNAALQLESEGSSLVDKSVKSESSADCKMAREKYQEAWNNYKEAKKKFEEGLKKGDVKFELSLTATNEALHGIQNVLNELEKAELEIALKRADVVNKRGAAIGITVICASFVSPAFRKFCLPYIPATKTQIDNVLIALAGRQGRLLDVGSGDGRIVLGSTVDAFNIFTKMAKNHFEAHGVELNFWLVMYSRLNALTKGLGHKTEFHRGDLWKFHVGRYDNIVIFGVEQMMADLERKFELECKSNCHVVACRFPLPNKTPIRTVGHGVDTVWVYILNNHREPL</sequence>
<protein>
    <submittedName>
        <fullName evidence="6">Protein FAM173B</fullName>
    </submittedName>
</protein>
<evidence type="ECO:0000256" key="4">
    <source>
        <dbReference type="ARBA" id="ARBA00022691"/>
    </source>
</evidence>
<evidence type="ECO:0000256" key="5">
    <source>
        <dbReference type="SAM" id="Coils"/>
    </source>
</evidence>
<dbReference type="GO" id="GO:0016279">
    <property type="term" value="F:protein-lysine N-methyltransferase activity"/>
    <property type="evidence" value="ECO:0007669"/>
    <property type="project" value="InterPro"/>
</dbReference>
<dbReference type="Gene3D" id="3.40.50.150">
    <property type="entry name" value="Vaccinia Virus protein VP39"/>
    <property type="match status" value="1"/>
</dbReference>
<reference evidence="6 7" key="1">
    <citation type="submission" date="2017-03" db="EMBL/GenBank/DDBJ databases">
        <title>Genome of the blue death feigning beetle - Asbolus verrucosus.</title>
        <authorList>
            <person name="Rider S.D."/>
        </authorList>
    </citation>
    <scope>NUCLEOTIDE SEQUENCE [LARGE SCALE GENOMIC DNA]</scope>
    <source>
        <strain evidence="6">Butters</strain>
        <tissue evidence="6">Head and leg muscle</tissue>
    </source>
</reference>
<evidence type="ECO:0000256" key="3">
    <source>
        <dbReference type="ARBA" id="ARBA00022679"/>
    </source>
</evidence>
<dbReference type="InterPro" id="IPR019734">
    <property type="entry name" value="TPR_rpt"/>
</dbReference>
<keyword evidence="7" id="KW-1185">Reference proteome</keyword>
<keyword evidence="3" id="KW-0808">Transferase</keyword>
<dbReference type="STRING" id="1661398.A0A482WDW9"/>
<comment type="caution">
    <text evidence="6">The sequence shown here is derived from an EMBL/GenBank/DDBJ whole genome shotgun (WGS) entry which is preliminary data.</text>
</comment>
<evidence type="ECO:0000313" key="6">
    <source>
        <dbReference type="EMBL" id="RZC42633.1"/>
    </source>
</evidence>
<dbReference type="GO" id="GO:0005739">
    <property type="term" value="C:mitochondrion"/>
    <property type="evidence" value="ECO:0007669"/>
    <property type="project" value="TreeGrafter"/>
</dbReference>
<keyword evidence="5" id="KW-0175">Coiled coil</keyword>
<dbReference type="GO" id="GO:1905706">
    <property type="term" value="P:regulation of mitochondrial ATP synthesis coupled proton transport"/>
    <property type="evidence" value="ECO:0007669"/>
    <property type="project" value="TreeGrafter"/>
</dbReference>
<dbReference type="SUPFAM" id="SSF53335">
    <property type="entry name" value="S-adenosyl-L-methionine-dependent methyltransferases"/>
    <property type="match status" value="1"/>
</dbReference>
<gene>
    <name evidence="6" type="ORF">BDFB_009255</name>
</gene>
<comment type="similarity">
    <text evidence="1">Belongs to the ANT/ATPSC lysine N-methyltransferase family.</text>
</comment>
<dbReference type="InterPro" id="IPR011990">
    <property type="entry name" value="TPR-like_helical_dom_sf"/>
</dbReference>
<dbReference type="GO" id="GO:0032259">
    <property type="term" value="P:methylation"/>
    <property type="evidence" value="ECO:0007669"/>
    <property type="project" value="UniProtKB-KW"/>
</dbReference>
<keyword evidence="4" id="KW-0949">S-adenosyl-L-methionine</keyword>
<dbReference type="InterPro" id="IPR029063">
    <property type="entry name" value="SAM-dependent_MTases_sf"/>
</dbReference>
<evidence type="ECO:0000313" key="7">
    <source>
        <dbReference type="Proteomes" id="UP000292052"/>
    </source>
</evidence>
<evidence type="ECO:0000256" key="2">
    <source>
        <dbReference type="ARBA" id="ARBA00022603"/>
    </source>
</evidence>
<dbReference type="OrthoDB" id="66144at2759"/>
<dbReference type="SMART" id="SM00028">
    <property type="entry name" value="TPR"/>
    <property type="match status" value="3"/>
</dbReference>
<dbReference type="EMBL" id="QDEB01006471">
    <property type="protein sequence ID" value="RZC42633.1"/>
    <property type="molecule type" value="Genomic_DNA"/>
</dbReference>
<feature type="coiled-coil region" evidence="5">
    <location>
        <begin position="420"/>
        <end position="450"/>
    </location>
</feature>
<keyword evidence="2" id="KW-0489">Methyltransferase</keyword>
<dbReference type="Gene3D" id="1.25.40.10">
    <property type="entry name" value="Tetratricopeptide repeat domain"/>
    <property type="match status" value="1"/>
</dbReference>
<proteinExistence type="inferred from homology"/>
<dbReference type="SUPFAM" id="SSF48452">
    <property type="entry name" value="TPR-like"/>
    <property type="match status" value="1"/>
</dbReference>
<organism evidence="6 7">
    <name type="scientific">Asbolus verrucosus</name>
    <name type="common">Desert ironclad beetle</name>
    <dbReference type="NCBI Taxonomy" id="1661398"/>
    <lineage>
        <taxon>Eukaryota</taxon>
        <taxon>Metazoa</taxon>
        <taxon>Ecdysozoa</taxon>
        <taxon>Arthropoda</taxon>
        <taxon>Hexapoda</taxon>
        <taxon>Insecta</taxon>
        <taxon>Pterygota</taxon>
        <taxon>Neoptera</taxon>
        <taxon>Endopterygota</taxon>
        <taxon>Coleoptera</taxon>
        <taxon>Polyphaga</taxon>
        <taxon>Cucujiformia</taxon>
        <taxon>Tenebrionidae</taxon>
        <taxon>Pimeliinae</taxon>
        <taxon>Asbolus</taxon>
    </lineage>
</organism>
<dbReference type="PANTHER" id="PTHR13610">
    <property type="entry name" value="METHYLTRANSFERASE DOMAIN-CONTAINING PROTEIN"/>
    <property type="match status" value="1"/>
</dbReference>
<dbReference type="InterPro" id="IPR026170">
    <property type="entry name" value="FAM173A/B"/>
</dbReference>
<dbReference type="AlphaFoldDB" id="A0A482WDW9"/>